<name>A0A1M6QGU2_9ACTN</name>
<dbReference type="InterPro" id="IPR039935">
    <property type="entry name" value="YML079W-like"/>
</dbReference>
<protein>
    <recommendedName>
        <fullName evidence="1">DUF985 domain-containing protein</fullName>
    </recommendedName>
</protein>
<dbReference type="CDD" id="cd06121">
    <property type="entry name" value="cupin_YML079wp"/>
    <property type="match status" value="1"/>
</dbReference>
<accession>A0A1M6QGU2</accession>
<dbReference type="InterPro" id="IPR014710">
    <property type="entry name" value="RmlC-like_jellyroll"/>
</dbReference>
<sequence>MTLILHMTELERWKADGDVEADSLASQGFVHASPDEKTLLAVANAFYAAAAEPLVALVVDTAALDSRGIGTRWEAADPAPPPGADPDVLFPHVYGAIPRDAVVAVRHLRRDPGGRFTAVQERSATAEALDLLPHPEGGWYRQTWRSRVEVRPEGYPGPRPSATGIHFLLCPGEESRWHRVRSDEVWVFQRGGPLRLEFGGTGPAPVPEGGETLGSGLEAGESLQVQVPAGTWRSAHPATAEEVLVGCFVSPGFDFADFEAV</sequence>
<dbReference type="InterPro" id="IPR009297">
    <property type="entry name" value="DUF952"/>
</dbReference>
<dbReference type="Proteomes" id="UP000184452">
    <property type="component" value="Unassembled WGS sequence"/>
</dbReference>
<gene>
    <name evidence="2" type="ORF">SAMN05421803_11553</name>
</gene>
<keyword evidence="3" id="KW-1185">Reference proteome</keyword>
<dbReference type="Pfam" id="PF06108">
    <property type="entry name" value="DUF952"/>
    <property type="match status" value="1"/>
</dbReference>
<dbReference type="PANTHER" id="PTHR33387:SF3">
    <property type="entry name" value="DUF985 DOMAIN-CONTAINING PROTEIN"/>
    <property type="match status" value="1"/>
</dbReference>
<evidence type="ECO:0000313" key="2">
    <source>
        <dbReference type="EMBL" id="SHK19398.1"/>
    </source>
</evidence>
<dbReference type="PANTHER" id="PTHR33387">
    <property type="entry name" value="RMLC-LIKE JELLY ROLL FOLD PROTEIN"/>
    <property type="match status" value="1"/>
</dbReference>
<dbReference type="Gene3D" id="2.60.120.10">
    <property type="entry name" value="Jelly Rolls"/>
    <property type="match status" value="1"/>
</dbReference>
<dbReference type="OrthoDB" id="9798288at2"/>
<dbReference type="Pfam" id="PF06172">
    <property type="entry name" value="Cupin_5"/>
    <property type="match status" value="1"/>
</dbReference>
<dbReference type="SUPFAM" id="SSF51182">
    <property type="entry name" value="RmlC-like cupins"/>
    <property type="match status" value="1"/>
</dbReference>
<organism evidence="2 3">
    <name type="scientific">Nocardiopsis flavescens</name>
    <dbReference type="NCBI Taxonomy" id="758803"/>
    <lineage>
        <taxon>Bacteria</taxon>
        <taxon>Bacillati</taxon>
        <taxon>Actinomycetota</taxon>
        <taxon>Actinomycetes</taxon>
        <taxon>Streptosporangiales</taxon>
        <taxon>Nocardiopsidaceae</taxon>
        <taxon>Nocardiopsis</taxon>
    </lineage>
</organism>
<dbReference type="SUPFAM" id="SSF56399">
    <property type="entry name" value="ADP-ribosylation"/>
    <property type="match status" value="1"/>
</dbReference>
<proteinExistence type="predicted"/>
<evidence type="ECO:0000313" key="3">
    <source>
        <dbReference type="Proteomes" id="UP000184452"/>
    </source>
</evidence>
<dbReference type="AlphaFoldDB" id="A0A1M6QGU2"/>
<dbReference type="RefSeq" id="WP_073381273.1">
    <property type="nucleotide sequence ID" value="NZ_FQZK01000015.1"/>
</dbReference>
<dbReference type="Gene3D" id="3.20.170.20">
    <property type="entry name" value="Protein of unknown function DUF952"/>
    <property type="match status" value="1"/>
</dbReference>
<reference evidence="2 3" key="1">
    <citation type="submission" date="2016-11" db="EMBL/GenBank/DDBJ databases">
        <authorList>
            <person name="Jaros S."/>
            <person name="Januszkiewicz K."/>
            <person name="Wedrychowicz H."/>
        </authorList>
    </citation>
    <scope>NUCLEOTIDE SEQUENCE [LARGE SCALE GENOMIC DNA]</scope>
    <source>
        <strain evidence="2 3">CGMCC 4.5723</strain>
    </source>
</reference>
<feature type="domain" description="DUF985" evidence="1">
    <location>
        <begin position="126"/>
        <end position="260"/>
    </location>
</feature>
<dbReference type="EMBL" id="FQZK01000015">
    <property type="protein sequence ID" value="SHK19398.1"/>
    <property type="molecule type" value="Genomic_DNA"/>
</dbReference>
<dbReference type="InterPro" id="IPR009327">
    <property type="entry name" value="Cupin_DUF985"/>
</dbReference>
<dbReference type="InterPro" id="IPR011051">
    <property type="entry name" value="RmlC_Cupin_sf"/>
</dbReference>
<evidence type="ECO:0000259" key="1">
    <source>
        <dbReference type="Pfam" id="PF06172"/>
    </source>
</evidence>